<keyword evidence="1" id="KW-0560">Oxidoreductase</keyword>
<dbReference type="EMBL" id="JAPTSV010000008">
    <property type="protein sequence ID" value="KAJ1525011.1"/>
    <property type="molecule type" value="Genomic_DNA"/>
</dbReference>
<dbReference type="Pfam" id="PF00106">
    <property type="entry name" value="adh_short"/>
    <property type="match status" value="1"/>
</dbReference>
<dbReference type="PANTHER" id="PTHR43157:SF31">
    <property type="entry name" value="PHOSPHATIDYLINOSITOL-GLYCAN BIOSYNTHESIS CLASS F PROTEIN"/>
    <property type="match status" value="1"/>
</dbReference>
<keyword evidence="4" id="KW-1185">Reference proteome</keyword>
<organism evidence="3 4">
    <name type="scientific">Megalurothrips usitatus</name>
    <name type="common">bean blossom thrips</name>
    <dbReference type="NCBI Taxonomy" id="439358"/>
    <lineage>
        <taxon>Eukaryota</taxon>
        <taxon>Metazoa</taxon>
        <taxon>Ecdysozoa</taxon>
        <taxon>Arthropoda</taxon>
        <taxon>Hexapoda</taxon>
        <taxon>Insecta</taxon>
        <taxon>Pterygota</taxon>
        <taxon>Neoptera</taxon>
        <taxon>Paraneoptera</taxon>
        <taxon>Thysanoptera</taxon>
        <taxon>Terebrantia</taxon>
        <taxon>Thripoidea</taxon>
        <taxon>Thripidae</taxon>
        <taxon>Megalurothrips</taxon>
    </lineage>
</organism>
<evidence type="ECO:0000313" key="3">
    <source>
        <dbReference type="EMBL" id="KAJ1525011.1"/>
    </source>
</evidence>
<name>A0AAV7XG05_9NEOP</name>
<dbReference type="PRINTS" id="PR00081">
    <property type="entry name" value="GDHRDH"/>
</dbReference>
<evidence type="ECO:0000256" key="2">
    <source>
        <dbReference type="SAM" id="SignalP"/>
    </source>
</evidence>
<evidence type="ECO:0008006" key="5">
    <source>
        <dbReference type="Google" id="ProtNLM"/>
    </source>
</evidence>
<accession>A0AAV7XG05</accession>
<protein>
    <recommendedName>
        <fullName evidence="5">Retinol dehydrogenase 11-like</fullName>
    </recommendedName>
</protein>
<dbReference type="InterPro" id="IPR036291">
    <property type="entry name" value="NAD(P)-bd_dom_sf"/>
</dbReference>
<reference evidence="3" key="1">
    <citation type="submission" date="2022-12" db="EMBL/GenBank/DDBJ databases">
        <title>Chromosome-level genome assembly of the bean flower thrips Megalurothrips usitatus.</title>
        <authorList>
            <person name="Ma L."/>
            <person name="Liu Q."/>
            <person name="Li H."/>
            <person name="Cai W."/>
        </authorList>
    </citation>
    <scope>NUCLEOTIDE SEQUENCE</scope>
    <source>
        <strain evidence="3">Cailab_2022a</strain>
    </source>
</reference>
<dbReference type="Proteomes" id="UP001075354">
    <property type="component" value="Chromosome 8"/>
</dbReference>
<dbReference type="SUPFAM" id="SSF51735">
    <property type="entry name" value="NAD(P)-binding Rossmann-fold domains"/>
    <property type="match status" value="1"/>
</dbReference>
<dbReference type="Gene3D" id="3.40.50.720">
    <property type="entry name" value="NAD(P)-binding Rossmann-like Domain"/>
    <property type="match status" value="1"/>
</dbReference>
<feature type="signal peptide" evidence="2">
    <location>
        <begin position="1"/>
        <end position="18"/>
    </location>
</feature>
<comment type="caution">
    <text evidence="3">The sequence shown here is derived from an EMBL/GenBank/DDBJ whole genome shotgun (WGS) entry which is preliminary data.</text>
</comment>
<evidence type="ECO:0000256" key="1">
    <source>
        <dbReference type="ARBA" id="ARBA00023002"/>
    </source>
</evidence>
<evidence type="ECO:0000313" key="4">
    <source>
        <dbReference type="Proteomes" id="UP001075354"/>
    </source>
</evidence>
<gene>
    <name evidence="3" type="ORF">ONE63_009860</name>
</gene>
<sequence>MSWTLALLLLGVALFVFRLYNKRTAGRCRCTARMDGKVVIVTGANTGIGREAARDLAARGARVILACRDLKKADAARDDIVASTGNPNVLIRAVDLLSLRSVRDFCAGVLRSEDRLDVLVNNAGVGGLPNELTEDGLVMGMQANHFGPFLLTCLLVGLLKKTPGSRIVTVSSAAHPFGFFDVDNMNCEKSFNGFYLYCNSKLCNILMTLYLAEKLRGTGVTTNCLHPGAVKTDIFRHVPSELLKSFVSASVGLFFKDAHMGAQTIIHLAVSEEGARVTGKYFVDLQEQVPGGVRPGLAEEVWRRSEEYVKLAEDERPFRG</sequence>
<dbReference type="CDD" id="cd05327">
    <property type="entry name" value="retinol-DH_like_SDR_c_like"/>
    <property type="match status" value="1"/>
</dbReference>
<keyword evidence="2" id="KW-0732">Signal</keyword>
<dbReference type="GO" id="GO:0016491">
    <property type="term" value="F:oxidoreductase activity"/>
    <property type="evidence" value="ECO:0007669"/>
    <property type="project" value="UniProtKB-KW"/>
</dbReference>
<proteinExistence type="predicted"/>
<dbReference type="InterPro" id="IPR002347">
    <property type="entry name" value="SDR_fam"/>
</dbReference>
<feature type="chain" id="PRO_5043911095" description="Retinol dehydrogenase 11-like" evidence="2">
    <location>
        <begin position="19"/>
        <end position="320"/>
    </location>
</feature>
<dbReference type="AlphaFoldDB" id="A0AAV7XG05"/>
<dbReference type="PANTHER" id="PTHR43157">
    <property type="entry name" value="PHOSPHATIDYLINOSITOL-GLYCAN BIOSYNTHESIS CLASS F PROTEIN-RELATED"/>
    <property type="match status" value="1"/>
</dbReference>